<dbReference type="GeneID" id="36515083"/>
<name>A0A2T0FFG2_9ASCO</name>
<dbReference type="PANTHER" id="PTHR12964:SF0">
    <property type="entry name" value="NADH DEHYDROGENASE [UBIQUINONE] 1 ALPHA SUBCOMPLEX SUBUNIT 6"/>
    <property type="match status" value="1"/>
</dbReference>
<comment type="caution">
    <text evidence="10">The sequence shown here is derived from an EMBL/GenBank/DDBJ whole genome shotgun (WGS) entry which is preliminary data.</text>
</comment>
<reference evidence="10 11" key="1">
    <citation type="submission" date="2017-04" db="EMBL/GenBank/DDBJ databases">
        <title>Genome sequencing of [Candida] sorbophila.</title>
        <authorList>
            <person name="Ahn J.O."/>
        </authorList>
    </citation>
    <scope>NUCLEOTIDE SEQUENCE [LARGE SCALE GENOMIC DNA]</scope>
    <source>
        <strain evidence="10 11">DS02</strain>
    </source>
</reference>
<keyword evidence="11" id="KW-1185">Reference proteome</keyword>
<dbReference type="Proteomes" id="UP000238350">
    <property type="component" value="Unassembled WGS sequence"/>
</dbReference>
<evidence type="ECO:0000256" key="7">
    <source>
        <dbReference type="ARBA" id="ARBA00023128"/>
    </source>
</evidence>
<evidence type="ECO:0000256" key="1">
    <source>
        <dbReference type="ARBA" id="ARBA00004443"/>
    </source>
</evidence>
<proteinExistence type="inferred from homology"/>
<organism evidence="10 11">
    <name type="scientific">Wickerhamiella sorbophila</name>
    <dbReference type="NCBI Taxonomy" id="45607"/>
    <lineage>
        <taxon>Eukaryota</taxon>
        <taxon>Fungi</taxon>
        <taxon>Dikarya</taxon>
        <taxon>Ascomycota</taxon>
        <taxon>Saccharomycotina</taxon>
        <taxon>Dipodascomycetes</taxon>
        <taxon>Dipodascales</taxon>
        <taxon>Trichomonascaceae</taxon>
        <taxon>Wickerhamiella</taxon>
    </lineage>
</organism>
<dbReference type="InterPro" id="IPR016488">
    <property type="entry name" value="NADH_Ub_cplx-1_asu_su-6"/>
</dbReference>
<evidence type="ECO:0000256" key="6">
    <source>
        <dbReference type="ARBA" id="ARBA00022982"/>
    </source>
</evidence>
<dbReference type="PANTHER" id="PTHR12964">
    <property type="entry name" value="NADH-UBIQUINONE OXIDOREDUCTASE B14 SUBUNIT"/>
    <property type="match status" value="1"/>
</dbReference>
<sequence length="124" mass="14670">MPTTATAFAVTTRVSKNPAELRLRVLHLYRQFMRHSPQFVEMYDLAVPVGLVRTVLRQQFERNRFVEDINVRNHLLAKGNMEFQEMVNFWKQTPHVAKYFDNYHATQIEKPAEDFVRKFIKGTA</sequence>
<keyword evidence="10" id="KW-0830">Ubiquinone</keyword>
<dbReference type="GO" id="GO:0045271">
    <property type="term" value="C:respiratory chain complex I"/>
    <property type="evidence" value="ECO:0007669"/>
    <property type="project" value="InterPro"/>
</dbReference>
<dbReference type="OrthoDB" id="14535at2759"/>
<comment type="similarity">
    <text evidence="2">Belongs to the complex I LYR family.</text>
</comment>
<gene>
    <name evidence="10" type="ORF">B9G98_01334</name>
</gene>
<feature type="domain" description="Complex 1 LYR protein" evidence="9">
    <location>
        <begin position="24"/>
        <end position="84"/>
    </location>
</feature>
<comment type="subcellular location">
    <subcellularLocation>
        <location evidence="1">Mitochondrion inner membrane</location>
        <topology evidence="1">Peripheral membrane protein</topology>
        <orientation evidence="1">Matrix side</orientation>
    </subcellularLocation>
</comment>
<evidence type="ECO:0000313" key="10">
    <source>
        <dbReference type="EMBL" id="PRT53714.1"/>
    </source>
</evidence>
<evidence type="ECO:0000256" key="4">
    <source>
        <dbReference type="ARBA" id="ARBA00022660"/>
    </source>
</evidence>
<keyword evidence="3" id="KW-0813">Transport</keyword>
<keyword evidence="7" id="KW-0496">Mitochondrion</keyword>
<keyword evidence="6" id="KW-0249">Electron transport</keyword>
<dbReference type="AlphaFoldDB" id="A0A2T0FFG2"/>
<dbReference type="RefSeq" id="XP_024663660.1">
    <property type="nucleotide sequence ID" value="XM_024807892.1"/>
</dbReference>
<dbReference type="InterPro" id="IPR008011">
    <property type="entry name" value="Complex1_LYR_dom"/>
</dbReference>
<evidence type="ECO:0000256" key="3">
    <source>
        <dbReference type="ARBA" id="ARBA00022448"/>
    </source>
</evidence>
<dbReference type="EMBL" id="NDIQ01000001">
    <property type="protein sequence ID" value="PRT53714.1"/>
    <property type="molecule type" value="Genomic_DNA"/>
</dbReference>
<evidence type="ECO:0000313" key="11">
    <source>
        <dbReference type="Proteomes" id="UP000238350"/>
    </source>
</evidence>
<protein>
    <submittedName>
        <fullName evidence="10">NADH-ubiquinone oxidoreductase 14 subunit</fullName>
    </submittedName>
</protein>
<dbReference type="CDD" id="cd20266">
    <property type="entry name" value="Complex1_LYR_NDUFA6_LYRM6"/>
    <property type="match status" value="1"/>
</dbReference>
<evidence type="ECO:0000259" key="9">
    <source>
        <dbReference type="Pfam" id="PF05347"/>
    </source>
</evidence>
<accession>A0A2T0FFG2</accession>
<dbReference type="STRING" id="45607.A0A2T0FFG2"/>
<dbReference type="GO" id="GO:0005743">
    <property type="term" value="C:mitochondrial inner membrane"/>
    <property type="evidence" value="ECO:0007669"/>
    <property type="project" value="UniProtKB-SubCell"/>
</dbReference>
<keyword evidence="4" id="KW-0679">Respiratory chain</keyword>
<dbReference type="InterPro" id="IPR045299">
    <property type="entry name" value="Complex1_LYR_NDUFA6_LYRM6"/>
</dbReference>
<dbReference type="GO" id="GO:0006979">
    <property type="term" value="P:response to oxidative stress"/>
    <property type="evidence" value="ECO:0007669"/>
    <property type="project" value="TreeGrafter"/>
</dbReference>
<keyword evidence="8" id="KW-0472">Membrane</keyword>
<evidence type="ECO:0000256" key="2">
    <source>
        <dbReference type="ARBA" id="ARBA00009508"/>
    </source>
</evidence>
<dbReference type="Pfam" id="PF05347">
    <property type="entry name" value="Complex1_LYR"/>
    <property type="match status" value="1"/>
</dbReference>
<evidence type="ECO:0000256" key="5">
    <source>
        <dbReference type="ARBA" id="ARBA00022792"/>
    </source>
</evidence>
<keyword evidence="5" id="KW-0999">Mitochondrion inner membrane</keyword>
<evidence type="ECO:0000256" key="8">
    <source>
        <dbReference type="ARBA" id="ARBA00023136"/>
    </source>
</evidence>